<dbReference type="STRING" id="1548749.LS48_11905"/>
<dbReference type="EMBL" id="JRWG01000008">
    <property type="protein sequence ID" value="KXN98267.1"/>
    <property type="molecule type" value="Genomic_DNA"/>
</dbReference>
<name>A0A137RFK6_9FLAO</name>
<gene>
    <name evidence="2" type="ORF">LS48_11905</name>
</gene>
<sequence>MKTKLLILFLGIIFISSCSRDNENDNLLINQPDDIVASREEPTSDGYCIQVDLMAGQHYDSGNVEVAIYGDNLLVTYSMEGDWILNASHLFVGDCSQRPSNKSGNPRIGHFPYSASHPNGTTTYTYSIPLSDLPNCLCIAAHAEVNGPTGSETGWAAGLPYGGNSWAMYFEYCLDDCGL</sequence>
<keyword evidence="1" id="KW-0732">Signal</keyword>
<dbReference type="PROSITE" id="PS51257">
    <property type="entry name" value="PROKAR_LIPOPROTEIN"/>
    <property type="match status" value="1"/>
</dbReference>
<feature type="signal peptide" evidence="1">
    <location>
        <begin position="1"/>
        <end position="20"/>
    </location>
</feature>
<protein>
    <submittedName>
        <fullName evidence="2">Uncharacterized protein</fullName>
    </submittedName>
</protein>
<keyword evidence="3" id="KW-1185">Reference proteome</keyword>
<evidence type="ECO:0000313" key="2">
    <source>
        <dbReference type="EMBL" id="KXN98267.1"/>
    </source>
</evidence>
<organism evidence="2 3">
    <name type="scientific">Aequorivita aquimaris</name>
    <dbReference type="NCBI Taxonomy" id="1548749"/>
    <lineage>
        <taxon>Bacteria</taxon>
        <taxon>Pseudomonadati</taxon>
        <taxon>Bacteroidota</taxon>
        <taxon>Flavobacteriia</taxon>
        <taxon>Flavobacteriales</taxon>
        <taxon>Flavobacteriaceae</taxon>
        <taxon>Aequorivita</taxon>
    </lineage>
</organism>
<feature type="chain" id="PRO_5007479625" evidence="1">
    <location>
        <begin position="21"/>
        <end position="179"/>
    </location>
</feature>
<evidence type="ECO:0000256" key="1">
    <source>
        <dbReference type="SAM" id="SignalP"/>
    </source>
</evidence>
<reference evidence="2 3" key="2">
    <citation type="journal article" date="2016" name="Int. J. Syst. Evol. Microbiol.">
        <title>Vitellibacter aquimaris sp. nov., a marine bacterium isolated from seawater.</title>
        <authorList>
            <person name="Thevarajoo S."/>
            <person name="Selvaratnam C."/>
            <person name="Goh K.M."/>
            <person name="Hong K.W."/>
            <person name="Chan X.Y."/>
            <person name="Chan K.G."/>
            <person name="Chong C.S."/>
        </authorList>
    </citation>
    <scope>NUCLEOTIDE SEQUENCE [LARGE SCALE GENOMIC DNA]</scope>
    <source>
        <strain evidence="2 3">D-24</strain>
    </source>
</reference>
<comment type="caution">
    <text evidence="2">The sequence shown here is derived from an EMBL/GenBank/DDBJ whole genome shotgun (WGS) entry which is preliminary data.</text>
</comment>
<reference evidence="3" key="1">
    <citation type="submission" date="2014-10" db="EMBL/GenBank/DDBJ databases">
        <title>Genome sequencing of Vitellibacter sp. D-24.</title>
        <authorList>
            <person name="Thevarajoo S."/>
            <person name="Selvaratnam C."/>
            <person name="Goh K.M."/>
            <person name="Chong C.S."/>
        </authorList>
    </citation>
    <scope>NUCLEOTIDE SEQUENCE [LARGE SCALE GENOMIC DNA]</scope>
    <source>
        <strain evidence="3">D-24</strain>
    </source>
</reference>
<dbReference type="AlphaFoldDB" id="A0A137RFK6"/>
<evidence type="ECO:0000313" key="3">
    <source>
        <dbReference type="Proteomes" id="UP000070138"/>
    </source>
</evidence>
<accession>A0A137RFK6</accession>
<dbReference type="Proteomes" id="UP000070138">
    <property type="component" value="Unassembled WGS sequence"/>
</dbReference>
<proteinExistence type="predicted"/>